<dbReference type="Pfam" id="PF00144">
    <property type="entry name" value="Beta-lactamase"/>
    <property type="match status" value="1"/>
</dbReference>
<proteinExistence type="predicted"/>
<reference evidence="2 3" key="1">
    <citation type="submission" date="2020-07" db="EMBL/GenBank/DDBJ databases">
        <title>Luteimonas sp. SJ-92.</title>
        <authorList>
            <person name="Huang X.-X."/>
            <person name="Xu L."/>
            <person name="Sun J.-Q."/>
        </authorList>
    </citation>
    <scope>NUCLEOTIDE SEQUENCE [LARGE SCALE GENOMIC DNA]</scope>
    <source>
        <strain evidence="2 3">SJ-92</strain>
    </source>
</reference>
<gene>
    <name evidence="2" type="ORF">H0E84_04695</name>
</gene>
<dbReference type="InterPro" id="IPR001466">
    <property type="entry name" value="Beta-lactam-related"/>
</dbReference>
<dbReference type="PANTHER" id="PTHR46825:SF9">
    <property type="entry name" value="BETA-LACTAMASE-RELATED DOMAIN-CONTAINING PROTEIN"/>
    <property type="match status" value="1"/>
</dbReference>
<accession>A0A853JA69</accession>
<dbReference type="InterPro" id="IPR050491">
    <property type="entry name" value="AmpC-like"/>
</dbReference>
<dbReference type="Gene3D" id="3.40.710.10">
    <property type="entry name" value="DD-peptidase/beta-lactamase superfamily"/>
    <property type="match status" value="1"/>
</dbReference>
<evidence type="ECO:0000259" key="1">
    <source>
        <dbReference type="Pfam" id="PF00144"/>
    </source>
</evidence>
<dbReference type="InterPro" id="IPR012338">
    <property type="entry name" value="Beta-lactam/transpept-like"/>
</dbReference>
<organism evidence="2 3">
    <name type="scientific">Luteimonas salinisoli</name>
    <dbReference type="NCBI Taxonomy" id="2752307"/>
    <lineage>
        <taxon>Bacteria</taxon>
        <taxon>Pseudomonadati</taxon>
        <taxon>Pseudomonadota</taxon>
        <taxon>Gammaproteobacteria</taxon>
        <taxon>Lysobacterales</taxon>
        <taxon>Lysobacteraceae</taxon>
        <taxon>Luteimonas</taxon>
    </lineage>
</organism>
<dbReference type="RefSeq" id="WP_180677478.1">
    <property type="nucleotide sequence ID" value="NZ_JACCKA010000031.1"/>
</dbReference>
<dbReference type="SUPFAM" id="SSF56601">
    <property type="entry name" value="beta-lactamase/transpeptidase-like"/>
    <property type="match status" value="1"/>
</dbReference>
<keyword evidence="2" id="KW-0378">Hydrolase</keyword>
<dbReference type="EMBL" id="JACCKA010000031">
    <property type="protein sequence ID" value="NZA25672.1"/>
    <property type="molecule type" value="Genomic_DNA"/>
</dbReference>
<dbReference type="AlphaFoldDB" id="A0A853JA69"/>
<evidence type="ECO:0000313" key="2">
    <source>
        <dbReference type="EMBL" id="NZA25672.1"/>
    </source>
</evidence>
<dbReference type="GO" id="GO:0016787">
    <property type="term" value="F:hydrolase activity"/>
    <property type="evidence" value="ECO:0007669"/>
    <property type="project" value="UniProtKB-KW"/>
</dbReference>
<feature type="domain" description="Beta-lactamase-related" evidence="1">
    <location>
        <begin position="7"/>
        <end position="95"/>
    </location>
</feature>
<dbReference type="Proteomes" id="UP000578091">
    <property type="component" value="Unassembled WGS sequence"/>
</dbReference>
<evidence type="ECO:0000313" key="3">
    <source>
        <dbReference type="Proteomes" id="UP000578091"/>
    </source>
</evidence>
<protein>
    <submittedName>
        <fullName evidence="2">Serine hydrolase</fullName>
    </submittedName>
</protein>
<name>A0A853JA69_9GAMM</name>
<dbReference type="PANTHER" id="PTHR46825">
    <property type="entry name" value="D-ALANYL-D-ALANINE-CARBOXYPEPTIDASE/ENDOPEPTIDASE AMPH"/>
    <property type="match status" value="1"/>
</dbReference>
<comment type="caution">
    <text evidence="2">The sequence shown here is derived from an EMBL/GenBank/DDBJ whole genome shotgun (WGS) entry which is preliminary data.</text>
</comment>
<sequence>MSIRDSLPEAPSEWAPVTIRQLLNHTSGIADLTEALIPHFRSDHPAAMRDLLAALTPEQKALQSPPGQAYRYNNYGFELLAEAAARAAGQPFAEVGRGGVAGRPAVVRATLAGTRWSDAKAGRTALPPLRGERRFPGRPYFGRWIAQSLLPSGSRT</sequence>
<keyword evidence="3" id="KW-1185">Reference proteome</keyword>